<protein>
    <submittedName>
        <fullName evidence="3">Uncharacterized protein</fullName>
    </submittedName>
</protein>
<proteinExistence type="predicted"/>
<organism evidence="3 4">
    <name type="scientific">Pogonophryne albipinna</name>
    <dbReference type="NCBI Taxonomy" id="1090488"/>
    <lineage>
        <taxon>Eukaryota</taxon>
        <taxon>Metazoa</taxon>
        <taxon>Chordata</taxon>
        <taxon>Craniata</taxon>
        <taxon>Vertebrata</taxon>
        <taxon>Euteleostomi</taxon>
        <taxon>Actinopterygii</taxon>
        <taxon>Neopterygii</taxon>
        <taxon>Teleostei</taxon>
        <taxon>Neoteleostei</taxon>
        <taxon>Acanthomorphata</taxon>
        <taxon>Eupercaria</taxon>
        <taxon>Perciformes</taxon>
        <taxon>Notothenioidei</taxon>
        <taxon>Pogonophryne</taxon>
    </lineage>
</organism>
<dbReference type="Proteomes" id="UP001219934">
    <property type="component" value="Unassembled WGS sequence"/>
</dbReference>
<keyword evidence="1" id="KW-0175">Coiled coil</keyword>
<evidence type="ECO:0000313" key="3">
    <source>
        <dbReference type="EMBL" id="KAJ4921470.1"/>
    </source>
</evidence>
<keyword evidence="4" id="KW-1185">Reference proteome</keyword>
<dbReference type="AlphaFoldDB" id="A0AAD6AAC8"/>
<feature type="coiled-coil region" evidence="1">
    <location>
        <begin position="30"/>
        <end position="75"/>
    </location>
</feature>
<name>A0AAD6AAC8_9TELE</name>
<evidence type="ECO:0000313" key="4">
    <source>
        <dbReference type="Proteomes" id="UP001219934"/>
    </source>
</evidence>
<gene>
    <name evidence="3" type="ORF">JOQ06_022364</name>
</gene>
<reference evidence="3" key="1">
    <citation type="submission" date="2022-11" db="EMBL/GenBank/DDBJ databases">
        <title>Chromosome-level genome of Pogonophryne albipinna.</title>
        <authorList>
            <person name="Jo E."/>
        </authorList>
    </citation>
    <scope>NUCLEOTIDE SEQUENCE</scope>
    <source>
        <strain evidence="3">SGF0006</strain>
        <tissue evidence="3">Muscle</tissue>
    </source>
</reference>
<evidence type="ECO:0000256" key="2">
    <source>
        <dbReference type="SAM" id="MobiDB-lite"/>
    </source>
</evidence>
<dbReference type="PANTHER" id="PTHR31025:SF25">
    <property type="entry name" value="ZINC FINGER (C2H2)-60"/>
    <property type="match status" value="1"/>
</dbReference>
<accession>A0AAD6AAC8</accession>
<dbReference type="PANTHER" id="PTHR31025">
    <property type="entry name" value="SI:CH211-196P9.1-RELATED"/>
    <property type="match status" value="1"/>
</dbReference>
<sequence length="733" mass="84777">MEHVTHRQREQHFTLMRQPANANSWESNPMLDLSRELEETRRELAREKNLTKRFLNEEQETRRKLEEAKQKLARKAKWNELSITKEKDIQDEFESLKRTCDPESMNTFMIATEVQNNIKRTMKKELHHEFEQVKVAYSINKEHFYQKIQFERRNQAALQQELEQLRGPHPSSLSFGSELRDSLQEQRESEDMELLSAESLMQRMSQKIHRMADIEAKLRVIIDDRIEKLVLPSGIPSTLEELQTVVEETFDISDEFSLQYFDSEFEDYFTLHKSDEIKHKDTVKVVYAEHITLNLVPLDECTDNSFLQHSTDTESTASNVDSSAGQSSSQDTIILSNRSATERCQPWPKQYPVLPFAFETEMILERATEDFKKNGTLLTNARVKSDILETLAKTIYTYTAYPSSAQISDVAEALVKKYPFLKEPGSFSGYYDWQQSIKYKMANYRTKLRGYGVPEVMCNALKRKRPADQKSAKNVKKPRKAELNYLSPYPAGEDEESQEQERIQLLSEVMKRDNNKLIKDKMAKTFSHRRNKIINQSPSIEDIKARWPALFEASHIQDEFQRITMVQLDSKFMSKLDEHTPRLLKRFHSKGGSMGYSSHAHKKAPSNPSIDMSRGLVIRCLMVYLGESTDQLLKEYDDPDEDNVSQDLAAARMTIYRAKNNATEDIGIVVEGIKVLTALGTFPRACSLLIGLACALNLAYPKEIRQTLEVFQKLFLELDCSKLSPKLRSKAQV</sequence>
<feature type="region of interest" description="Disordered" evidence="2">
    <location>
        <begin position="310"/>
        <end position="331"/>
    </location>
</feature>
<evidence type="ECO:0000256" key="1">
    <source>
        <dbReference type="SAM" id="Coils"/>
    </source>
</evidence>
<comment type="caution">
    <text evidence="3">The sequence shown here is derived from an EMBL/GenBank/DDBJ whole genome shotgun (WGS) entry which is preliminary data.</text>
</comment>
<dbReference type="EMBL" id="JAPTMU010000120">
    <property type="protein sequence ID" value="KAJ4921470.1"/>
    <property type="molecule type" value="Genomic_DNA"/>
</dbReference>